<dbReference type="Pfam" id="PF01764">
    <property type="entry name" value="Lipase_3"/>
    <property type="match status" value="1"/>
</dbReference>
<dbReference type="InterPro" id="IPR029058">
    <property type="entry name" value="AB_hydrolase_fold"/>
</dbReference>
<evidence type="ECO:0000256" key="1">
    <source>
        <dbReference type="SAM" id="MobiDB-lite"/>
    </source>
</evidence>
<gene>
    <name evidence="3" type="ORF">R1sor_024643</name>
</gene>
<evidence type="ECO:0000313" key="3">
    <source>
        <dbReference type="EMBL" id="KAL3681687.1"/>
    </source>
</evidence>
<protein>
    <recommendedName>
        <fullName evidence="2">Fungal lipase-type domain-containing protein</fullName>
    </recommendedName>
</protein>
<dbReference type="Proteomes" id="UP001633002">
    <property type="component" value="Unassembled WGS sequence"/>
</dbReference>
<comment type="caution">
    <text evidence="3">The sequence shown here is derived from an EMBL/GenBank/DDBJ whole genome shotgun (WGS) entry which is preliminary data.</text>
</comment>
<feature type="domain" description="Fungal lipase-type" evidence="2">
    <location>
        <begin position="257"/>
        <end position="438"/>
    </location>
</feature>
<feature type="region of interest" description="Disordered" evidence="1">
    <location>
        <begin position="796"/>
        <end position="836"/>
    </location>
</feature>
<sequence>MRRRSVPTPLHIEFTAGAHEMDSGDRSVAFVKDEEMNPTASQNYLVTYPGTRPFRYLWNFFFKPDRCKQSLAVSETALQTNSAHESREGQVSLLLLHFLWLVNKPYQIIGHLVEDLFNFFVANGGFFRTLARVLFRIWSLVFPKRSSEGYVSAVGALDRRFTLYAGNLRSSYELKCYPDVTDFIFSDTRSGSRAVADLLVMASKLAYENAAHIREVVNKLWKMNFVEFLDCWNEYQQRRNTQVYLFTDKPENARAIIVAFRGTELFNALDWSTILDFSWVEIKGLGKVHIGFLEALGLGDRRQMETFVQMQRNALTQQRKDHERSAMSGLPREVVSDNKKQLAYDEVTRRVQKLMRQNPEAKLYVTGHSLGGALANLYTTLLFFNKEDEVTGKLGGVYTFGQPRVGGEDYCQYMNGRLGWRYRRIVYGSDMVARIPSDDEILQFKHGGTCYYFDRCYAENILAEAPYPNFFSFSMKTMVTDRLMALYEVYLSIFSRRILGPEFRENYLSTGMRFLGLLFPGISAHMMTNYVNAVRLGNTSLTSTEKVQEFQEFEAKLMGMESMRSRSLFSPVASFAGREYQDFESKLSAMDSMITRSLFSPAPSYASQEFHESEARLMATERLRSRSLLSPVSLTTSPTFRSAEGGEKSRLRHEMEVQEMRSAEDQERKITRTAFLNDARGMVIHSTSVDEDIASHSNIRPDVVSLGFREFEAPFESDRVLCMFETSEENPALVFFHIEGMAMLFGVGLRYSKVILKEDSVEVHELEESIWKDFWKAKSNTESTSYPLIFDFTEESAGPSSRSHEAAASQAMEESAGEDDEVTSEQKPSKELQHSEKQPELVSLLYHLLMENGVNWHTMMTAYMEDCSTAATTGEAGPSATSAAHSKPHFYAYLKISKEVVDALRNGFKSLFGGFRTDSRLQLTVKNFVDSREYTFSRPEEGDGHEHELDFVKNQGSVQVTLPEGGTLQLPVYRIEAMLELRFWYESTPESTQKQLVAILDSSFHMNAPESMEVVDGWYHGKLKSSLTCLDEHAVVEVPGEGREKVPSPYEYRLMTLERGSDDRKGKEFDVAVDIASVLGFRAHKTYGEGSVKVSKAATTMAESFKEKYLEENLAVNPVGVGGHQVAYEVTLPTLVSRAGDTGPAEATGLTSKVGLKTQRKWMIANSKEDEQHRFGYYELMCRRELTKHSLPEGRSPRHRKFWPFKRHRSKKEKARQESMQRSEVLVFHQKLSKRLLVNHSFSHMKSLGLW</sequence>
<evidence type="ECO:0000313" key="4">
    <source>
        <dbReference type="Proteomes" id="UP001633002"/>
    </source>
</evidence>
<dbReference type="EMBL" id="JBJQOH010000007">
    <property type="protein sequence ID" value="KAL3681687.1"/>
    <property type="molecule type" value="Genomic_DNA"/>
</dbReference>
<dbReference type="CDD" id="cd00519">
    <property type="entry name" value="Lipase_3"/>
    <property type="match status" value="1"/>
</dbReference>
<accession>A0ABD3GTB1</accession>
<dbReference type="PANTHER" id="PTHR46086:SF3">
    <property type="entry name" value="TRIACYLGLYCEROL LIPASE OBL1"/>
    <property type="match status" value="1"/>
</dbReference>
<dbReference type="SUPFAM" id="SSF53474">
    <property type="entry name" value="alpha/beta-Hydrolases"/>
    <property type="match status" value="1"/>
</dbReference>
<keyword evidence="4" id="KW-1185">Reference proteome</keyword>
<dbReference type="InterPro" id="IPR044819">
    <property type="entry name" value="OBL-like"/>
</dbReference>
<organism evidence="3 4">
    <name type="scientific">Riccia sorocarpa</name>
    <dbReference type="NCBI Taxonomy" id="122646"/>
    <lineage>
        <taxon>Eukaryota</taxon>
        <taxon>Viridiplantae</taxon>
        <taxon>Streptophyta</taxon>
        <taxon>Embryophyta</taxon>
        <taxon>Marchantiophyta</taxon>
        <taxon>Marchantiopsida</taxon>
        <taxon>Marchantiidae</taxon>
        <taxon>Marchantiales</taxon>
        <taxon>Ricciaceae</taxon>
        <taxon>Riccia</taxon>
    </lineage>
</organism>
<dbReference type="PANTHER" id="PTHR46086">
    <property type="entry name" value="ALPHA/BETA-HYDROLASES SUPERFAMILY PROTEIN"/>
    <property type="match status" value="1"/>
</dbReference>
<dbReference type="InterPro" id="IPR002921">
    <property type="entry name" value="Fungal_lipase-type"/>
</dbReference>
<dbReference type="AlphaFoldDB" id="A0ABD3GTB1"/>
<evidence type="ECO:0000259" key="2">
    <source>
        <dbReference type="Pfam" id="PF01764"/>
    </source>
</evidence>
<dbReference type="Gene3D" id="3.40.50.1820">
    <property type="entry name" value="alpha/beta hydrolase"/>
    <property type="match status" value="1"/>
</dbReference>
<proteinExistence type="predicted"/>
<reference evidence="3 4" key="1">
    <citation type="submission" date="2024-09" db="EMBL/GenBank/DDBJ databases">
        <title>Chromosome-scale assembly of Riccia sorocarpa.</title>
        <authorList>
            <person name="Paukszto L."/>
        </authorList>
    </citation>
    <scope>NUCLEOTIDE SEQUENCE [LARGE SCALE GENOMIC DNA]</scope>
    <source>
        <strain evidence="3">LP-2024</strain>
        <tissue evidence="3">Aerial parts of the thallus</tissue>
    </source>
</reference>
<name>A0ABD3GTB1_9MARC</name>
<feature type="compositionally biased region" description="Basic and acidic residues" evidence="1">
    <location>
        <begin position="827"/>
        <end position="836"/>
    </location>
</feature>